<dbReference type="GO" id="GO:0006952">
    <property type="term" value="P:defense response"/>
    <property type="evidence" value="ECO:0007669"/>
    <property type="project" value="InterPro"/>
</dbReference>
<dbReference type="PANTHER" id="PTHR11017:SF479">
    <property type="entry name" value="DISEASE RESISTANCE PROTEIN (TIR-NBS-LRR CLASS) FAMILY"/>
    <property type="match status" value="1"/>
</dbReference>
<dbReference type="PANTHER" id="PTHR11017">
    <property type="entry name" value="LEUCINE-RICH REPEAT-CONTAINING PROTEIN"/>
    <property type="match status" value="1"/>
</dbReference>
<name>A0A4U5PX27_POPAL</name>
<dbReference type="Pfam" id="PF07725">
    <property type="entry name" value="LRR_3"/>
    <property type="match status" value="1"/>
</dbReference>
<accession>A0A4U5PX27</accession>
<dbReference type="InterPro" id="IPR011713">
    <property type="entry name" value="Leu-rich_rpt_3"/>
</dbReference>
<protein>
    <recommendedName>
        <fullName evidence="3">C-JID domain-containing protein</fullName>
    </recommendedName>
</protein>
<reference evidence="4" key="1">
    <citation type="submission" date="2018-10" db="EMBL/GenBank/DDBJ databases">
        <title>Population genomic analysis revealed the cold adaptation of white poplar.</title>
        <authorList>
            <person name="Liu Y.-J."/>
        </authorList>
    </citation>
    <scope>NUCLEOTIDE SEQUENCE [LARGE SCALE GENOMIC DNA]</scope>
    <source>
        <strain evidence="4">PAL-ZL1</strain>
    </source>
</reference>
<dbReference type="InterPro" id="IPR044974">
    <property type="entry name" value="Disease_R_plants"/>
</dbReference>
<dbReference type="Pfam" id="PF20160">
    <property type="entry name" value="C-JID"/>
    <property type="match status" value="1"/>
</dbReference>
<sequence length="400" mass="46141">MAVLPRHILLKSDAFAMMDGLRFLNFYGRRYSQEDKIQLPPTGLEYLPNALRYLRWDGFPSKSLPPSFRAEHLVELHLRGSKLEKLWTGVKDVGNLRKINLSDSSYLMEIPDLSMAKNLDPERRSRDLMKQFEWFYRGVKFQNGSVTKELDLHSPYSCPQIVISSRELLSALSIYSFPPMTCVKALPELPTSLRYLHAQDCASLETTISIINFGRLWDGLDFTNCFKLDQKPLVAAMHLKIQSGEEIKGFDETIRMVLPGSEIPEWFGDKGIGSSVTIQLPSNCHQLKGIAFCLVFLLPLPSCGFYDVYFDCHVKSKNDHMILSYELIFVNQLRKYSGNEVTFKFHHREGNNMARKVRHEIRRPVGLKSCGVYLHFDENPSADTDGYRYLPVNKQRFRRK</sequence>
<dbReference type="SUPFAM" id="SSF52058">
    <property type="entry name" value="L domain-like"/>
    <property type="match status" value="1"/>
</dbReference>
<dbReference type="STRING" id="43335.A0A4U5PX27"/>
<feature type="domain" description="C-JID" evidence="3">
    <location>
        <begin position="258"/>
        <end position="345"/>
    </location>
</feature>
<evidence type="ECO:0000259" key="3">
    <source>
        <dbReference type="Pfam" id="PF20160"/>
    </source>
</evidence>
<proteinExistence type="predicted"/>
<dbReference type="InterPro" id="IPR045344">
    <property type="entry name" value="C-JID"/>
</dbReference>
<dbReference type="AlphaFoldDB" id="A0A4U5PX27"/>
<dbReference type="Gene3D" id="3.80.10.10">
    <property type="entry name" value="Ribonuclease Inhibitor"/>
    <property type="match status" value="1"/>
</dbReference>
<keyword evidence="1" id="KW-0433">Leucine-rich repeat</keyword>
<evidence type="ECO:0000256" key="1">
    <source>
        <dbReference type="ARBA" id="ARBA00022614"/>
    </source>
</evidence>
<organism evidence="4">
    <name type="scientific">Populus alba</name>
    <name type="common">White poplar</name>
    <dbReference type="NCBI Taxonomy" id="43335"/>
    <lineage>
        <taxon>Eukaryota</taxon>
        <taxon>Viridiplantae</taxon>
        <taxon>Streptophyta</taxon>
        <taxon>Embryophyta</taxon>
        <taxon>Tracheophyta</taxon>
        <taxon>Spermatophyta</taxon>
        <taxon>Magnoliopsida</taxon>
        <taxon>eudicotyledons</taxon>
        <taxon>Gunneridae</taxon>
        <taxon>Pentapetalae</taxon>
        <taxon>rosids</taxon>
        <taxon>fabids</taxon>
        <taxon>Malpighiales</taxon>
        <taxon>Salicaceae</taxon>
        <taxon>Saliceae</taxon>
        <taxon>Populus</taxon>
    </lineage>
</organism>
<comment type="caution">
    <text evidence="4">The sequence shown here is derived from an EMBL/GenBank/DDBJ whole genome shotgun (WGS) entry which is preliminary data.</text>
</comment>
<evidence type="ECO:0000256" key="2">
    <source>
        <dbReference type="ARBA" id="ARBA00022737"/>
    </source>
</evidence>
<dbReference type="InterPro" id="IPR032675">
    <property type="entry name" value="LRR_dom_sf"/>
</dbReference>
<gene>
    <name evidence="4" type="ORF">D5086_0000166390</name>
</gene>
<dbReference type="EMBL" id="RCHU01000549">
    <property type="protein sequence ID" value="TKS02103.1"/>
    <property type="molecule type" value="Genomic_DNA"/>
</dbReference>
<evidence type="ECO:0000313" key="4">
    <source>
        <dbReference type="EMBL" id="TKS02103.1"/>
    </source>
</evidence>
<keyword evidence="2" id="KW-0677">Repeat</keyword>